<protein>
    <submittedName>
        <fullName evidence="1">Uncharacterized protein</fullName>
    </submittedName>
</protein>
<organism evidence="1 2">
    <name type="scientific">Couchioplanes caeruleus subsp. caeruleus</name>
    <dbReference type="NCBI Taxonomy" id="56427"/>
    <lineage>
        <taxon>Bacteria</taxon>
        <taxon>Bacillati</taxon>
        <taxon>Actinomycetota</taxon>
        <taxon>Actinomycetes</taxon>
        <taxon>Micromonosporales</taxon>
        <taxon>Micromonosporaceae</taxon>
        <taxon>Couchioplanes</taxon>
    </lineage>
</organism>
<dbReference type="AlphaFoldDB" id="A0A1K0FRR0"/>
<dbReference type="RefSeq" id="WP_071803381.1">
    <property type="nucleotide sequence ID" value="NZ_MEIA01000016.1"/>
</dbReference>
<name>A0A1K0FRR0_9ACTN</name>
<comment type="caution">
    <text evidence="1">The sequence shown here is derived from an EMBL/GenBank/DDBJ whole genome shotgun (WGS) entry which is preliminary data.</text>
</comment>
<accession>A0A1K0FRR0</accession>
<dbReference type="EMBL" id="MEIA01000016">
    <property type="protein sequence ID" value="OJF15525.1"/>
    <property type="molecule type" value="Genomic_DNA"/>
</dbReference>
<gene>
    <name evidence="1" type="ORF">BG844_04065</name>
</gene>
<keyword evidence="2" id="KW-1185">Reference proteome</keyword>
<reference evidence="1 2" key="1">
    <citation type="submission" date="2016-09" db="EMBL/GenBank/DDBJ databases">
        <title>Couchioplanes caeruleus draft genome sequence.</title>
        <authorList>
            <person name="Sheehan J."/>
            <person name="Caffrey P."/>
        </authorList>
    </citation>
    <scope>NUCLEOTIDE SEQUENCE [LARGE SCALE GENOMIC DNA]</scope>
    <source>
        <strain evidence="1 2">DSM 43634</strain>
    </source>
</reference>
<sequence>MTATIRVGVIPAVEHGTGFVAVAVRFPAAPVAHRVTRLFHRPDGTQGGIPARFDGTEQCRTEIRPACRPDSDPGERLYELSVPTALARGATACGHDDCFGGAA</sequence>
<evidence type="ECO:0000313" key="1">
    <source>
        <dbReference type="EMBL" id="OJF15525.1"/>
    </source>
</evidence>
<evidence type="ECO:0000313" key="2">
    <source>
        <dbReference type="Proteomes" id="UP000182486"/>
    </source>
</evidence>
<proteinExistence type="predicted"/>
<dbReference type="Proteomes" id="UP000182486">
    <property type="component" value="Unassembled WGS sequence"/>
</dbReference>